<evidence type="ECO:0000256" key="1">
    <source>
        <dbReference type="SAM" id="MobiDB-lite"/>
    </source>
</evidence>
<dbReference type="InterPro" id="IPR011333">
    <property type="entry name" value="SKP1/BTB/POZ_sf"/>
</dbReference>
<gene>
    <name evidence="3" type="ORF">GGX14DRAFT_352018</name>
</gene>
<dbReference type="EMBL" id="JARJCW010000006">
    <property type="protein sequence ID" value="KAJ7223084.1"/>
    <property type="molecule type" value="Genomic_DNA"/>
</dbReference>
<feature type="domain" description="BTB" evidence="2">
    <location>
        <begin position="31"/>
        <end position="102"/>
    </location>
</feature>
<dbReference type="Gene3D" id="3.30.710.10">
    <property type="entry name" value="Potassium Channel Kv1.1, Chain A"/>
    <property type="match status" value="1"/>
</dbReference>
<sequence length="335" mass="37807">MPESESEVRKAKHQRTEEPQITRSEVWHDDGSVVLQAENTQFRVHWSVLSLHSSFFREMRALPQPPDQPSVEGCPVIRLHDSSADVQYLLDALYNPLVFRDSSPPSLPFISGIIRIGRKYDFKSLFTAAVEHLTYENPTTLEEYERLRGGWGDGDSDSAAMYRPAKLSGFAGITSLFDIVTLARENQLLTVLPCAYLRAILLAANDPALILDGAPRSDGSSVKLSQEDLRTCILGSRKLMDAQWKQNDLWKWFSSDELADGCTDKLVCLSTKKAVFQVVLRKSICLVPYHPLFGFLCSACNHRHLEVMADGRKQLWAELPICFGLPPWEELKNEL</sequence>
<dbReference type="SMART" id="SM00225">
    <property type="entry name" value="BTB"/>
    <property type="match status" value="1"/>
</dbReference>
<evidence type="ECO:0000313" key="3">
    <source>
        <dbReference type="EMBL" id="KAJ7223084.1"/>
    </source>
</evidence>
<dbReference type="InterPro" id="IPR000210">
    <property type="entry name" value="BTB/POZ_dom"/>
</dbReference>
<dbReference type="CDD" id="cd18186">
    <property type="entry name" value="BTB_POZ_ZBTB_KLHL-like"/>
    <property type="match status" value="1"/>
</dbReference>
<dbReference type="AlphaFoldDB" id="A0AAD7E0Q8"/>
<name>A0AAD7E0Q8_9AGAR</name>
<dbReference type="Proteomes" id="UP001219525">
    <property type="component" value="Unassembled WGS sequence"/>
</dbReference>
<evidence type="ECO:0000313" key="4">
    <source>
        <dbReference type="Proteomes" id="UP001219525"/>
    </source>
</evidence>
<dbReference type="PROSITE" id="PS50097">
    <property type="entry name" value="BTB"/>
    <property type="match status" value="1"/>
</dbReference>
<comment type="caution">
    <text evidence="3">The sequence shown here is derived from an EMBL/GenBank/DDBJ whole genome shotgun (WGS) entry which is preliminary data.</text>
</comment>
<proteinExistence type="predicted"/>
<organism evidence="3 4">
    <name type="scientific">Mycena pura</name>
    <dbReference type="NCBI Taxonomy" id="153505"/>
    <lineage>
        <taxon>Eukaryota</taxon>
        <taxon>Fungi</taxon>
        <taxon>Dikarya</taxon>
        <taxon>Basidiomycota</taxon>
        <taxon>Agaricomycotina</taxon>
        <taxon>Agaricomycetes</taxon>
        <taxon>Agaricomycetidae</taxon>
        <taxon>Agaricales</taxon>
        <taxon>Marasmiineae</taxon>
        <taxon>Mycenaceae</taxon>
        <taxon>Mycena</taxon>
    </lineage>
</organism>
<accession>A0AAD7E0Q8</accession>
<evidence type="ECO:0000259" key="2">
    <source>
        <dbReference type="PROSITE" id="PS50097"/>
    </source>
</evidence>
<feature type="region of interest" description="Disordered" evidence="1">
    <location>
        <begin position="1"/>
        <end position="21"/>
    </location>
</feature>
<dbReference type="Pfam" id="PF00651">
    <property type="entry name" value="BTB"/>
    <property type="match status" value="1"/>
</dbReference>
<protein>
    <recommendedName>
        <fullName evidence="2">BTB domain-containing protein</fullName>
    </recommendedName>
</protein>
<keyword evidence="4" id="KW-1185">Reference proteome</keyword>
<dbReference type="SUPFAM" id="SSF54695">
    <property type="entry name" value="POZ domain"/>
    <property type="match status" value="1"/>
</dbReference>
<reference evidence="3" key="1">
    <citation type="submission" date="2023-03" db="EMBL/GenBank/DDBJ databases">
        <title>Massive genome expansion in bonnet fungi (Mycena s.s.) driven by repeated elements and novel gene families across ecological guilds.</title>
        <authorList>
            <consortium name="Lawrence Berkeley National Laboratory"/>
            <person name="Harder C.B."/>
            <person name="Miyauchi S."/>
            <person name="Viragh M."/>
            <person name="Kuo A."/>
            <person name="Thoen E."/>
            <person name="Andreopoulos B."/>
            <person name="Lu D."/>
            <person name="Skrede I."/>
            <person name="Drula E."/>
            <person name="Henrissat B."/>
            <person name="Morin E."/>
            <person name="Kohler A."/>
            <person name="Barry K."/>
            <person name="LaButti K."/>
            <person name="Morin E."/>
            <person name="Salamov A."/>
            <person name="Lipzen A."/>
            <person name="Mereny Z."/>
            <person name="Hegedus B."/>
            <person name="Baldrian P."/>
            <person name="Stursova M."/>
            <person name="Weitz H."/>
            <person name="Taylor A."/>
            <person name="Grigoriev I.V."/>
            <person name="Nagy L.G."/>
            <person name="Martin F."/>
            <person name="Kauserud H."/>
        </authorList>
    </citation>
    <scope>NUCLEOTIDE SEQUENCE</scope>
    <source>
        <strain evidence="3">9144</strain>
    </source>
</reference>